<dbReference type="InterPro" id="IPR038005">
    <property type="entry name" value="RX-like_CC"/>
</dbReference>
<dbReference type="PANTHER" id="PTHR19338:SF64">
    <property type="entry name" value="AAA+ ATPASE DOMAIN-CONTAINING PROTEIN"/>
    <property type="match status" value="1"/>
</dbReference>
<dbReference type="OrthoDB" id="683874at2759"/>
<evidence type="ECO:0000256" key="1">
    <source>
        <dbReference type="ARBA" id="ARBA00008894"/>
    </source>
</evidence>
<organism evidence="7 8">
    <name type="scientific">Oryza meyeriana var. granulata</name>
    <dbReference type="NCBI Taxonomy" id="110450"/>
    <lineage>
        <taxon>Eukaryota</taxon>
        <taxon>Viridiplantae</taxon>
        <taxon>Streptophyta</taxon>
        <taxon>Embryophyta</taxon>
        <taxon>Tracheophyta</taxon>
        <taxon>Spermatophyta</taxon>
        <taxon>Magnoliopsida</taxon>
        <taxon>Liliopsida</taxon>
        <taxon>Poales</taxon>
        <taxon>Poaceae</taxon>
        <taxon>BOP clade</taxon>
        <taxon>Oryzoideae</taxon>
        <taxon>Oryzeae</taxon>
        <taxon>Oryzinae</taxon>
        <taxon>Oryza</taxon>
        <taxon>Oryza meyeriana</taxon>
    </lineage>
</organism>
<dbReference type="Proteomes" id="UP000479710">
    <property type="component" value="Unassembled WGS sequence"/>
</dbReference>
<dbReference type="GO" id="GO:0006952">
    <property type="term" value="P:defense response"/>
    <property type="evidence" value="ECO:0007669"/>
    <property type="project" value="UniProtKB-KW"/>
</dbReference>
<gene>
    <name evidence="7" type="ORF">E2562_026708</name>
</gene>
<dbReference type="Gene3D" id="1.20.5.4130">
    <property type="match status" value="1"/>
</dbReference>
<reference evidence="7 8" key="1">
    <citation type="submission" date="2019-11" db="EMBL/GenBank/DDBJ databases">
        <title>Whole genome sequence of Oryza granulata.</title>
        <authorList>
            <person name="Li W."/>
        </authorList>
    </citation>
    <scope>NUCLEOTIDE SEQUENCE [LARGE SCALE GENOMIC DNA]</scope>
    <source>
        <strain evidence="8">cv. Menghai</strain>
        <tissue evidence="7">Leaf</tissue>
    </source>
</reference>
<dbReference type="GO" id="GO:0000166">
    <property type="term" value="F:nucleotide binding"/>
    <property type="evidence" value="ECO:0007669"/>
    <property type="project" value="UniProtKB-KW"/>
</dbReference>
<evidence type="ECO:0000259" key="6">
    <source>
        <dbReference type="Pfam" id="PF18052"/>
    </source>
</evidence>
<dbReference type="EMBL" id="SPHZ02000005">
    <property type="protein sequence ID" value="KAF0918873.1"/>
    <property type="molecule type" value="Genomic_DNA"/>
</dbReference>
<dbReference type="CDD" id="cd14798">
    <property type="entry name" value="RX-CC_like"/>
    <property type="match status" value="1"/>
</dbReference>
<dbReference type="AlphaFoldDB" id="A0A6G1E4L0"/>
<feature type="domain" description="Disease resistance N-terminal" evidence="6">
    <location>
        <begin position="12"/>
        <end position="102"/>
    </location>
</feature>
<keyword evidence="2" id="KW-0433">Leucine-rich repeat</keyword>
<dbReference type="InterPro" id="IPR041118">
    <property type="entry name" value="Rx_N"/>
</dbReference>
<evidence type="ECO:0000256" key="3">
    <source>
        <dbReference type="ARBA" id="ARBA00022737"/>
    </source>
</evidence>
<keyword evidence="3" id="KW-0677">Repeat</keyword>
<evidence type="ECO:0000256" key="5">
    <source>
        <dbReference type="ARBA" id="ARBA00022821"/>
    </source>
</evidence>
<evidence type="ECO:0000256" key="2">
    <source>
        <dbReference type="ARBA" id="ARBA00022614"/>
    </source>
</evidence>
<evidence type="ECO:0000256" key="4">
    <source>
        <dbReference type="ARBA" id="ARBA00022741"/>
    </source>
</evidence>
<keyword evidence="8" id="KW-1185">Reference proteome</keyword>
<evidence type="ECO:0000313" key="7">
    <source>
        <dbReference type="EMBL" id="KAF0918873.1"/>
    </source>
</evidence>
<evidence type="ECO:0000313" key="8">
    <source>
        <dbReference type="Proteomes" id="UP000479710"/>
    </source>
</evidence>
<dbReference type="Pfam" id="PF18052">
    <property type="entry name" value="Rx_N"/>
    <property type="match status" value="1"/>
</dbReference>
<comment type="caution">
    <text evidence="7">The sequence shown here is derived from an EMBL/GenBank/DDBJ whole genome shotgun (WGS) entry which is preliminary data.</text>
</comment>
<comment type="similarity">
    <text evidence="1">Belongs to the disease resistance NB-LRR family.</text>
</comment>
<name>A0A6G1E4L0_9ORYZ</name>
<protein>
    <recommendedName>
        <fullName evidence="6">Disease resistance N-terminal domain-containing protein</fullName>
    </recommendedName>
</protein>
<sequence>MEGIMVSAATGVMNSLISKLTVLLGEEYKVQKGVKKDIAFLKDEMSSMNALLEKLAGVEMLDPQMKEWRNQVREMSYDIEDYIDKYTHCLQHEPDKPSSMKEFFSKSVQRVKNFGARNEIAGQIQELKAHIFEASQSRKRYIIVVDDV</sequence>
<proteinExistence type="inferred from homology"/>
<dbReference type="PANTHER" id="PTHR19338">
    <property type="entry name" value="TRANSLOCASE OF INNER MITOCHONDRIAL MEMBRANE 13 HOMOLOG"/>
    <property type="match status" value="1"/>
</dbReference>
<accession>A0A6G1E4L0</accession>
<keyword evidence="4" id="KW-0547">Nucleotide-binding</keyword>
<keyword evidence="5" id="KW-0611">Plant defense</keyword>